<evidence type="ECO:0000313" key="9">
    <source>
        <dbReference type="EMBL" id="QYM79634.1"/>
    </source>
</evidence>
<keyword evidence="5 8" id="KW-0812">Transmembrane</keyword>
<dbReference type="KEGG" id="ole:K0B96_03170"/>
<dbReference type="PANTHER" id="PTHR30269">
    <property type="entry name" value="TRANSMEMBRANE PROTEIN YFCA"/>
    <property type="match status" value="1"/>
</dbReference>
<feature type="transmembrane region" description="Helical" evidence="8">
    <location>
        <begin position="72"/>
        <end position="91"/>
    </location>
</feature>
<evidence type="ECO:0000313" key="10">
    <source>
        <dbReference type="Proteomes" id="UP000825051"/>
    </source>
</evidence>
<keyword evidence="7 8" id="KW-0472">Membrane</keyword>
<feature type="transmembrane region" description="Helical" evidence="8">
    <location>
        <begin position="199"/>
        <end position="220"/>
    </location>
</feature>
<feature type="transmembrane region" description="Helical" evidence="8">
    <location>
        <begin position="48"/>
        <end position="66"/>
    </location>
</feature>
<protein>
    <recommendedName>
        <fullName evidence="8">Probable membrane transporter protein</fullName>
    </recommendedName>
</protein>
<keyword evidence="10" id="KW-1185">Reference proteome</keyword>
<proteinExistence type="inferred from homology"/>
<dbReference type="EMBL" id="CP080507">
    <property type="protein sequence ID" value="QYM79634.1"/>
    <property type="molecule type" value="Genomic_DNA"/>
</dbReference>
<dbReference type="InterPro" id="IPR002781">
    <property type="entry name" value="TM_pro_TauE-like"/>
</dbReference>
<evidence type="ECO:0000256" key="7">
    <source>
        <dbReference type="ARBA" id="ARBA00023136"/>
    </source>
</evidence>
<dbReference type="Proteomes" id="UP000825051">
    <property type="component" value="Chromosome"/>
</dbReference>
<evidence type="ECO:0000256" key="2">
    <source>
        <dbReference type="ARBA" id="ARBA00009142"/>
    </source>
</evidence>
<reference evidence="9" key="1">
    <citation type="submission" date="2021-08" db="EMBL/GenBank/DDBJ databases">
        <title>Genome of a novel bacterium of the phylum Verrucomicrobia, Oleiharenicola sp. KSB-15.</title>
        <authorList>
            <person name="Chung J.-H."/>
            <person name="Ahn J.-H."/>
            <person name="Yoon Y."/>
            <person name="Kim D.-Y."/>
            <person name="An S.-H."/>
            <person name="Park I."/>
            <person name="Yeon J."/>
        </authorList>
    </citation>
    <scope>NUCLEOTIDE SEQUENCE</scope>
    <source>
        <strain evidence="9">KSB-15</strain>
    </source>
</reference>
<accession>A0A8F9TUR2</accession>
<gene>
    <name evidence="9" type="ORF">K0B96_03170</name>
</gene>
<evidence type="ECO:0000256" key="6">
    <source>
        <dbReference type="ARBA" id="ARBA00022989"/>
    </source>
</evidence>
<dbReference type="InterPro" id="IPR052017">
    <property type="entry name" value="TSUP"/>
</dbReference>
<dbReference type="GO" id="GO:0005886">
    <property type="term" value="C:plasma membrane"/>
    <property type="evidence" value="ECO:0007669"/>
    <property type="project" value="UniProtKB-SubCell"/>
</dbReference>
<dbReference type="Pfam" id="PF01925">
    <property type="entry name" value="TauE"/>
    <property type="match status" value="1"/>
</dbReference>
<organism evidence="9 10">
    <name type="scientific">Horticoccus luteus</name>
    <dbReference type="NCBI Taxonomy" id="2862869"/>
    <lineage>
        <taxon>Bacteria</taxon>
        <taxon>Pseudomonadati</taxon>
        <taxon>Verrucomicrobiota</taxon>
        <taxon>Opitutia</taxon>
        <taxon>Opitutales</taxon>
        <taxon>Opitutaceae</taxon>
        <taxon>Horticoccus</taxon>
    </lineage>
</organism>
<name>A0A8F9TUR2_9BACT</name>
<sequence>MNFDAWQWALAVFGALLIGLSKTGIGGLGMLFVAIFAGLMPAKESSGFVLPMLVAADVVAVAAYRRHAQWRFLWRLFPWTALGVVVGYLAMARIDDRTAKLLVGVIVCAMVALHIFRRWRAKEQTEAEHGWWFAPMVGVLAGFTTLIANAAGPLMAIYLLAMRLPKMEYMGTGAVYFLLMNAFKVPFMVNLGLINGASVAGNLWLLPAVMAGAVAGRAVLHRINQRWFENLALALAVAAGLNLLRQSWHG</sequence>
<feature type="transmembrane region" description="Helical" evidence="8">
    <location>
        <begin position="136"/>
        <end position="161"/>
    </location>
</feature>
<feature type="transmembrane region" description="Helical" evidence="8">
    <location>
        <begin position="98"/>
        <end position="116"/>
    </location>
</feature>
<evidence type="ECO:0000256" key="8">
    <source>
        <dbReference type="RuleBase" id="RU363041"/>
    </source>
</evidence>
<evidence type="ECO:0000256" key="3">
    <source>
        <dbReference type="ARBA" id="ARBA00022448"/>
    </source>
</evidence>
<keyword evidence="4 8" id="KW-1003">Cell membrane</keyword>
<comment type="subcellular location">
    <subcellularLocation>
        <location evidence="1 8">Cell membrane</location>
        <topology evidence="1 8">Multi-pass membrane protein</topology>
    </subcellularLocation>
</comment>
<feature type="transmembrane region" description="Helical" evidence="8">
    <location>
        <begin position="173"/>
        <end position="193"/>
    </location>
</feature>
<keyword evidence="6 8" id="KW-1133">Transmembrane helix</keyword>
<comment type="similarity">
    <text evidence="2 8">Belongs to the 4-toluene sulfonate uptake permease (TSUP) (TC 2.A.102) family.</text>
</comment>
<evidence type="ECO:0000256" key="5">
    <source>
        <dbReference type="ARBA" id="ARBA00022692"/>
    </source>
</evidence>
<dbReference type="PANTHER" id="PTHR30269:SF23">
    <property type="entry name" value="MEMBRANE TRANSPORTER PROTEIN YDHB-RELATED"/>
    <property type="match status" value="1"/>
</dbReference>
<evidence type="ECO:0000256" key="1">
    <source>
        <dbReference type="ARBA" id="ARBA00004651"/>
    </source>
</evidence>
<keyword evidence="3" id="KW-0813">Transport</keyword>
<dbReference type="AlphaFoldDB" id="A0A8F9TUR2"/>
<feature type="transmembrane region" description="Helical" evidence="8">
    <location>
        <begin position="6"/>
        <end position="36"/>
    </location>
</feature>
<evidence type="ECO:0000256" key="4">
    <source>
        <dbReference type="ARBA" id="ARBA00022475"/>
    </source>
</evidence>
<dbReference type="RefSeq" id="WP_220163788.1">
    <property type="nucleotide sequence ID" value="NZ_CP080507.1"/>
</dbReference>